<dbReference type="PANTHER" id="PTHR48078">
    <property type="entry name" value="THREONINE DEHYDRATASE, MITOCHONDRIAL-RELATED"/>
    <property type="match status" value="1"/>
</dbReference>
<dbReference type="InterPro" id="IPR036052">
    <property type="entry name" value="TrpB-like_PALP_sf"/>
</dbReference>
<evidence type="ECO:0000313" key="6">
    <source>
        <dbReference type="Proteomes" id="UP001595579"/>
    </source>
</evidence>
<comment type="cofactor">
    <cofactor evidence="1">
        <name>pyridoxal 5'-phosphate</name>
        <dbReference type="ChEBI" id="CHEBI:597326"/>
    </cofactor>
</comment>
<keyword evidence="6" id="KW-1185">Reference proteome</keyword>
<evidence type="ECO:0000256" key="3">
    <source>
        <dbReference type="ARBA" id="ARBA00023239"/>
    </source>
</evidence>
<keyword evidence="3" id="KW-0456">Lyase</keyword>
<accession>A0ABV7LV28</accession>
<reference evidence="6" key="1">
    <citation type="journal article" date="2019" name="Int. J. Syst. Evol. Microbiol.">
        <title>The Global Catalogue of Microorganisms (GCM) 10K type strain sequencing project: providing services to taxonomists for standard genome sequencing and annotation.</title>
        <authorList>
            <consortium name="The Broad Institute Genomics Platform"/>
            <consortium name="The Broad Institute Genome Sequencing Center for Infectious Disease"/>
            <person name="Wu L."/>
            <person name="Ma J."/>
        </authorList>
    </citation>
    <scope>NUCLEOTIDE SEQUENCE [LARGE SCALE GENOMIC DNA]</scope>
    <source>
        <strain evidence="6">CECT 7698</strain>
    </source>
</reference>
<proteinExistence type="predicted"/>
<organism evidence="5 6">
    <name type="scientific">Litchfieldella rifensis</name>
    <dbReference type="NCBI Taxonomy" id="762643"/>
    <lineage>
        <taxon>Bacteria</taxon>
        <taxon>Pseudomonadati</taxon>
        <taxon>Pseudomonadota</taxon>
        <taxon>Gammaproteobacteria</taxon>
        <taxon>Oceanospirillales</taxon>
        <taxon>Halomonadaceae</taxon>
        <taxon>Litchfieldella</taxon>
    </lineage>
</organism>
<dbReference type="InterPro" id="IPR050147">
    <property type="entry name" value="Ser/Thr_Dehydratase"/>
</dbReference>
<dbReference type="Proteomes" id="UP001595579">
    <property type="component" value="Unassembled WGS sequence"/>
</dbReference>
<gene>
    <name evidence="5" type="ORF">ACFOEV_21190</name>
</gene>
<dbReference type="PANTHER" id="PTHR48078:SF6">
    <property type="entry name" value="L-THREONINE DEHYDRATASE CATABOLIC TDCB"/>
    <property type="match status" value="1"/>
</dbReference>
<feature type="domain" description="Tryptophan synthase beta chain-like PALP" evidence="4">
    <location>
        <begin position="19"/>
        <end position="303"/>
    </location>
</feature>
<dbReference type="Pfam" id="PF00291">
    <property type="entry name" value="PALP"/>
    <property type="match status" value="1"/>
</dbReference>
<dbReference type="SUPFAM" id="SSF53686">
    <property type="entry name" value="Tryptophan synthase beta subunit-like PLP-dependent enzymes"/>
    <property type="match status" value="1"/>
</dbReference>
<dbReference type="InterPro" id="IPR001926">
    <property type="entry name" value="TrpB-like_PALP"/>
</dbReference>
<protein>
    <submittedName>
        <fullName evidence="5">Threonine/serine dehydratase</fullName>
    </submittedName>
</protein>
<evidence type="ECO:0000259" key="4">
    <source>
        <dbReference type="Pfam" id="PF00291"/>
    </source>
</evidence>
<evidence type="ECO:0000256" key="2">
    <source>
        <dbReference type="ARBA" id="ARBA00022898"/>
    </source>
</evidence>
<keyword evidence="2" id="KW-0663">Pyridoxal phosphate</keyword>
<dbReference type="Gene3D" id="3.40.50.1100">
    <property type="match status" value="2"/>
</dbReference>
<evidence type="ECO:0000313" key="5">
    <source>
        <dbReference type="EMBL" id="MFC3286121.1"/>
    </source>
</evidence>
<sequence length="321" mass="33794">MITLETIQQARATIGDTLEVTPLITDLLLSERLGRRVRLKAESLQRTGSFKPRGGLNWIRTASRKELAKGLGAVSAGNHALGLAWAARAAGVSVTIVMPENASAFKVEGSRALGAEVILHGDINDAWALMHRLVEERGLTLVHPYDEPRIIAGQGTVGLEILEQAPEVSLLLCPIGGGGLISGIGTAVRALRPELQLIGVEPLGAASMAHAWAQGGPQRLDKVDTCAKSLAAAIVGKHTYPLCRQHVDDLIGVSETAIHDAMRHLMINAKLYVEPGAAVGVAALLQGNLELPADGDIVVVVTGGNMGWEELGEFLPLMVAG</sequence>
<dbReference type="CDD" id="cd01562">
    <property type="entry name" value="Thr-dehyd"/>
    <property type="match status" value="1"/>
</dbReference>
<comment type="caution">
    <text evidence="5">The sequence shown here is derived from an EMBL/GenBank/DDBJ whole genome shotgun (WGS) entry which is preliminary data.</text>
</comment>
<dbReference type="RefSeq" id="WP_386776887.1">
    <property type="nucleotide sequence ID" value="NZ_JBHRUG010000048.1"/>
</dbReference>
<name>A0ABV7LV28_9GAMM</name>
<dbReference type="EMBL" id="JBHRUG010000048">
    <property type="protein sequence ID" value="MFC3286121.1"/>
    <property type="molecule type" value="Genomic_DNA"/>
</dbReference>
<evidence type="ECO:0000256" key="1">
    <source>
        <dbReference type="ARBA" id="ARBA00001933"/>
    </source>
</evidence>